<name>A0A0A2UYY6_PARBA</name>
<dbReference type="RefSeq" id="XP_015702359.1">
    <property type="nucleotide sequence ID" value="XM_015848019.1"/>
</dbReference>
<dbReference type="VEuPathDB" id="FungiDB:PAAG_12541"/>
<reference evidence="1 2" key="1">
    <citation type="journal article" date="2011" name="PLoS Genet.">
        <title>Comparative genomic analysis of human fungal pathogens causing paracoccidioidomycosis.</title>
        <authorList>
            <person name="Desjardins C.A."/>
            <person name="Champion M.D."/>
            <person name="Holder J.W."/>
            <person name="Muszewska A."/>
            <person name="Goldberg J."/>
            <person name="Bailao A.M."/>
            <person name="Brigido M.M."/>
            <person name="Ferreira M.E."/>
            <person name="Garcia A.M."/>
            <person name="Grynberg M."/>
            <person name="Gujja S."/>
            <person name="Heiman D.I."/>
            <person name="Henn M.R."/>
            <person name="Kodira C.D."/>
            <person name="Leon-Narvaez H."/>
            <person name="Longo L.V."/>
            <person name="Ma L.J."/>
            <person name="Malavazi I."/>
            <person name="Matsuo A.L."/>
            <person name="Morais F.V."/>
            <person name="Pereira M."/>
            <person name="Rodriguez-Brito S."/>
            <person name="Sakthikumar S."/>
            <person name="Salem-Izacc S.M."/>
            <person name="Sykes S.M."/>
            <person name="Teixeira M.M."/>
            <person name="Vallejo M.C."/>
            <person name="Walter M.E."/>
            <person name="Yandava C."/>
            <person name="Young S."/>
            <person name="Zeng Q."/>
            <person name="Zucker J."/>
            <person name="Felipe M.S."/>
            <person name="Goldman G.H."/>
            <person name="Haas B.J."/>
            <person name="McEwen J.G."/>
            <person name="Nino-Vega G."/>
            <person name="Puccia R."/>
            <person name="San-Blas G."/>
            <person name="Soares C.M."/>
            <person name="Birren B.W."/>
            <person name="Cuomo C.A."/>
        </authorList>
    </citation>
    <scope>NUCLEOTIDE SEQUENCE [LARGE SCALE GENOMIC DNA]</scope>
    <source>
        <strain evidence="2">ATCC MYA-826 / Pb01</strain>
    </source>
</reference>
<dbReference type="HOGENOM" id="CLU_1283615_0_0_1"/>
<accession>A0A0A2UYY6</accession>
<dbReference type="AlphaFoldDB" id="A0A0A2UYY6"/>
<evidence type="ECO:0000313" key="1">
    <source>
        <dbReference type="EMBL" id="KGQ00781.1"/>
    </source>
</evidence>
<organism evidence="1 2">
    <name type="scientific">Paracoccidioides lutzii (strain ATCC MYA-826 / Pb01)</name>
    <name type="common">Paracoccidioides brasiliensis</name>
    <dbReference type="NCBI Taxonomy" id="502779"/>
    <lineage>
        <taxon>Eukaryota</taxon>
        <taxon>Fungi</taxon>
        <taxon>Dikarya</taxon>
        <taxon>Ascomycota</taxon>
        <taxon>Pezizomycotina</taxon>
        <taxon>Eurotiomycetes</taxon>
        <taxon>Eurotiomycetidae</taxon>
        <taxon>Onygenales</taxon>
        <taxon>Ajellomycetaceae</taxon>
        <taxon>Paracoccidioides</taxon>
    </lineage>
</organism>
<sequence>MFLRDSKTRKIQHCCLKLHARAIHSQKRSPRPCQLAIFFDFNGSAVVTKLIHSGARLGQTIAEEPSEVATSILVVPGLENQPQKISRKDFVIENIQSIIFSNAMNERNNIVQCTGYVVGVHVQYLGITQYASSSSCEIIWTDPTVTVLEVSDDPTGILVPVTALGAWKFWLLVLIMDTAVSYRYCRFEKLMRIKRTNTTSIGRTRFFEISLGNGS</sequence>
<dbReference type="Proteomes" id="UP000002059">
    <property type="component" value="Partially assembled WGS sequence"/>
</dbReference>
<dbReference type="OrthoDB" id="10574963at2759"/>
<protein>
    <submittedName>
        <fullName evidence="1">Uncharacterized protein</fullName>
    </submittedName>
</protein>
<evidence type="ECO:0000313" key="2">
    <source>
        <dbReference type="Proteomes" id="UP000002059"/>
    </source>
</evidence>
<keyword evidence="2" id="KW-1185">Reference proteome</keyword>
<dbReference type="KEGG" id="pbl:PAAG_12541"/>
<proteinExistence type="predicted"/>
<dbReference type="EMBL" id="KN294023">
    <property type="protein sequence ID" value="KGQ00781.1"/>
    <property type="molecule type" value="Genomic_DNA"/>
</dbReference>
<dbReference type="GeneID" id="26971159"/>
<gene>
    <name evidence="1" type="ORF">PAAG_12541</name>
</gene>